<dbReference type="AlphaFoldDB" id="A0A4Y9F3P8"/>
<proteinExistence type="predicted"/>
<dbReference type="OrthoDB" id="5148800at2"/>
<comment type="caution">
    <text evidence="2">The sequence shown here is derived from an EMBL/GenBank/DDBJ whole genome shotgun (WGS) entry which is preliminary data.</text>
</comment>
<accession>A0A4Y9F3P8</accession>
<organism evidence="2 3">
    <name type="scientific">Rothia nasimurium</name>
    <dbReference type="NCBI Taxonomy" id="85336"/>
    <lineage>
        <taxon>Bacteria</taxon>
        <taxon>Bacillati</taxon>
        <taxon>Actinomycetota</taxon>
        <taxon>Actinomycetes</taxon>
        <taxon>Micrococcales</taxon>
        <taxon>Micrococcaceae</taxon>
        <taxon>Rothia</taxon>
    </lineage>
</organism>
<feature type="transmembrane region" description="Helical" evidence="1">
    <location>
        <begin position="187"/>
        <end position="205"/>
    </location>
</feature>
<feature type="transmembrane region" description="Helical" evidence="1">
    <location>
        <begin position="20"/>
        <end position="38"/>
    </location>
</feature>
<protein>
    <recommendedName>
        <fullName evidence="4">PH domain-containing protein</fullName>
    </recommendedName>
</protein>
<evidence type="ECO:0000256" key="1">
    <source>
        <dbReference type="SAM" id="Phobius"/>
    </source>
</evidence>
<evidence type="ECO:0008006" key="4">
    <source>
        <dbReference type="Google" id="ProtNLM"/>
    </source>
</evidence>
<keyword evidence="1" id="KW-1133">Transmembrane helix</keyword>
<dbReference type="RefSeq" id="WP_135013632.1">
    <property type="nucleotide sequence ID" value="NZ_JADGLK010000044.1"/>
</dbReference>
<keyword evidence="1" id="KW-0472">Membrane</keyword>
<reference evidence="2 3" key="1">
    <citation type="submission" date="2019-03" db="EMBL/GenBank/DDBJ databases">
        <title>Diversity of the mouse oral microbiome.</title>
        <authorList>
            <person name="Joseph S."/>
            <person name="Aduse-Opoku J."/>
            <person name="Curtis M."/>
            <person name="Wade W."/>
            <person name="Hashim A."/>
        </authorList>
    </citation>
    <scope>NUCLEOTIDE SEQUENCE [LARGE SCALE GENOMIC DNA]</scope>
    <source>
        <strain evidence="3">irhom_31</strain>
    </source>
</reference>
<name>A0A4Y9F3P8_9MICC</name>
<keyword evidence="1" id="KW-0812">Transmembrane</keyword>
<dbReference type="Proteomes" id="UP000297951">
    <property type="component" value="Unassembled WGS sequence"/>
</dbReference>
<sequence>MKSQYLQNPPVTFRVKTAPFYTWCAVLVAASVLVALAVSGGLSALLTGGWGVLWMAYTVWYVLGRSSLVAGADDITIYNPFVTHRVNYAALIDISTKYHLTLVTPTKRFQAFGLPSSGMVASLSAHRQNLERLPAITYGAERSVRASDLPNSAAGAVALVLRGYWQELVEDEALGAVEPLQQSRVDACGLAIFVLLLLAAVAGLVF</sequence>
<evidence type="ECO:0000313" key="2">
    <source>
        <dbReference type="EMBL" id="TFU20908.1"/>
    </source>
</evidence>
<gene>
    <name evidence="2" type="ORF">E4U03_10420</name>
</gene>
<feature type="transmembrane region" description="Helical" evidence="1">
    <location>
        <begin position="44"/>
        <end position="63"/>
    </location>
</feature>
<dbReference type="EMBL" id="SPQC01000044">
    <property type="protein sequence ID" value="TFU20908.1"/>
    <property type="molecule type" value="Genomic_DNA"/>
</dbReference>
<evidence type="ECO:0000313" key="3">
    <source>
        <dbReference type="Proteomes" id="UP000297951"/>
    </source>
</evidence>